<keyword evidence="3 7" id="KW-1133">Transmembrane helix</keyword>
<evidence type="ECO:0000256" key="1">
    <source>
        <dbReference type="ARBA" id="ARBA00022475"/>
    </source>
</evidence>
<keyword evidence="9" id="KW-1185">Reference proteome</keyword>
<dbReference type="Gene3D" id="3.30.1490.480">
    <property type="entry name" value="Endolytic murein transglycosylase"/>
    <property type="match status" value="2"/>
</dbReference>
<dbReference type="RefSeq" id="WP_078695739.1">
    <property type="nucleotide sequence ID" value="NZ_FUYH01000004.1"/>
</dbReference>
<dbReference type="Pfam" id="PF02618">
    <property type="entry name" value="YceG"/>
    <property type="match status" value="1"/>
</dbReference>
<dbReference type="HAMAP" id="MF_02065">
    <property type="entry name" value="MltG"/>
    <property type="match status" value="1"/>
</dbReference>
<accession>A0A1T4WY03</accession>
<organism evidence="8 9">
    <name type="scientific">Caloramator quimbayensis</name>
    <dbReference type="NCBI Taxonomy" id="1147123"/>
    <lineage>
        <taxon>Bacteria</taxon>
        <taxon>Bacillati</taxon>
        <taxon>Bacillota</taxon>
        <taxon>Clostridia</taxon>
        <taxon>Eubacteriales</taxon>
        <taxon>Clostridiaceae</taxon>
        <taxon>Caloramator</taxon>
    </lineage>
</organism>
<evidence type="ECO:0000256" key="4">
    <source>
        <dbReference type="ARBA" id="ARBA00023136"/>
    </source>
</evidence>
<evidence type="ECO:0000256" key="5">
    <source>
        <dbReference type="ARBA" id="ARBA00023239"/>
    </source>
</evidence>
<keyword evidence="4 7" id="KW-0472">Membrane</keyword>
<keyword evidence="1 7" id="KW-1003">Cell membrane</keyword>
<dbReference type="STRING" id="1147123.SAMN05443428_104109"/>
<dbReference type="GO" id="GO:0009252">
    <property type="term" value="P:peptidoglycan biosynthetic process"/>
    <property type="evidence" value="ECO:0007669"/>
    <property type="project" value="UniProtKB-UniRule"/>
</dbReference>
<gene>
    <name evidence="7" type="primary">mltG</name>
    <name evidence="8" type="ORF">SAMN05443428_104109</name>
</gene>
<name>A0A1T4WY03_9CLOT</name>
<comment type="subcellular location">
    <subcellularLocation>
        <location evidence="7">Cell membrane</location>
        <topology evidence="7">Single-pass membrane protein</topology>
    </subcellularLocation>
</comment>
<proteinExistence type="inferred from homology"/>
<dbReference type="GO" id="GO:0008932">
    <property type="term" value="F:lytic endotransglycosylase activity"/>
    <property type="evidence" value="ECO:0007669"/>
    <property type="project" value="UniProtKB-UniRule"/>
</dbReference>
<dbReference type="CDD" id="cd08010">
    <property type="entry name" value="MltG_like"/>
    <property type="match status" value="1"/>
</dbReference>
<dbReference type="PANTHER" id="PTHR30518:SF2">
    <property type="entry name" value="ENDOLYTIC MUREIN TRANSGLYCOSYLASE"/>
    <property type="match status" value="1"/>
</dbReference>
<dbReference type="PANTHER" id="PTHR30518">
    <property type="entry name" value="ENDOLYTIC MUREIN TRANSGLYCOSYLASE"/>
    <property type="match status" value="1"/>
</dbReference>
<comment type="catalytic activity">
    <reaction evidence="7">
        <text>a peptidoglycan chain = a peptidoglycan chain with N-acetyl-1,6-anhydromuramyl-[peptide] at the reducing end + a peptidoglycan chain with N-acetylglucosamine at the non-reducing end.</text>
        <dbReference type="EC" id="4.2.2.29"/>
    </reaction>
</comment>
<keyword evidence="2 7" id="KW-0812">Transmembrane</keyword>
<reference evidence="9" key="1">
    <citation type="submission" date="2017-02" db="EMBL/GenBank/DDBJ databases">
        <authorList>
            <person name="Varghese N."/>
            <person name="Submissions S."/>
        </authorList>
    </citation>
    <scope>NUCLEOTIDE SEQUENCE [LARGE SCALE GENOMIC DNA]</scope>
    <source>
        <strain evidence="9">USBA 833</strain>
    </source>
</reference>
<dbReference type="AlphaFoldDB" id="A0A1T4WY03"/>
<dbReference type="InterPro" id="IPR003770">
    <property type="entry name" value="MLTG-like"/>
</dbReference>
<feature type="site" description="Important for catalytic activity" evidence="7">
    <location>
        <position position="232"/>
    </location>
</feature>
<feature type="transmembrane region" description="Helical" evidence="7">
    <location>
        <begin position="12"/>
        <end position="29"/>
    </location>
</feature>
<evidence type="ECO:0000256" key="2">
    <source>
        <dbReference type="ARBA" id="ARBA00022692"/>
    </source>
</evidence>
<dbReference type="EMBL" id="FUYH01000004">
    <property type="protein sequence ID" value="SKA81745.1"/>
    <property type="molecule type" value="Genomic_DNA"/>
</dbReference>
<sequence length="348" mass="40455">MYYKKRNYKILYLLFILILGIIIVSYLSYKNYIYSPISKENKQIIFRVDRGENRKTVINKMLRNKIIKNQFFANVYAKNKNIGKDLKQGIYILNTSMTPSQILDKVLNGRIDKDPDIVYVTIPEGFTVKEIAERLNKEGLINDIDSFINECQNGNFNYQFLKAIPKDRKSRLEGYLFPDTYEFKKGISSHDIIDKMLSRFNDIYESVIVPQINSQSYSSDEIIIMASIVEEEAKIDSERPIISKVFYNRLNKNMKLESCATVQYALGTHKSTLYYKDLQVESPYNTYKYSGLPKGPICSPGKRSIEAALKPANADYIYFVSKGDGSHYFTNNYNEFLKYKNMLKTTKN</sequence>
<evidence type="ECO:0000256" key="6">
    <source>
        <dbReference type="ARBA" id="ARBA00023316"/>
    </source>
</evidence>
<dbReference type="Proteomes" id="UP000190105">
    <property type="component" value="Unassembled WGS sequence"/>
</dbReference>
<comment type="similarity">
    <text evidence="7">Belongs to the transglycosylase MltG family.</text>
</comment>
<evidence type="ECO:0000256" key="7">
    <source>
        <dbReference type="HAMAP-Rule" id="MF_02065"/>
    </source>
</evidence>
<dbReference type="NCBIfam" id="TIGR00247">
    <property type="entry name" value="endolytic transglycosylase MltG"/>
    <property type="match status" value="1"/>
</dbReference>
<dbReference type="EC" id="4.2.2.29" evidence="7"/>
<evidence type="ECO:0000256" key="3">
    <source>
        <dbReference type="ARBA" id="ARBA00022989"/>
    </source>
</evidence>
<keyword evidence="5 7" id="KW-0456">Lyase</keyword>
<dbReference type="Gene3D" id="3.30.160.60">
    <property type="entry name" value="Classic Zinc Finger"/>
    <property type="match status" value="1"/>
</dbReference>
<comment type="function">
    <text evidence="7">Functions as a peptidoglycan terminase that cleaves nascent peptidoglycan strands endolytically to terminate their elongation.</text>
</comment>
<evidence type="ECO:0000313" key="9">
    <source>
        <dbReference type="Proteomes" id="UP000190105"/>
    </source>
</evidence>
<keyword evidence="6 7" id="KW-0961">Cell wall biogenesis/degradation</keyword>
<protein>
    <recommendedName>
        <fullName evidence="7">Endolytic murein transglycosylase</fullName>
        <ecNumber evidence="7">4.2.2.29</ecNumber>
    </recommendedName>
    <alternativeName>
        <fullName evidence="7">Peptidoglycan lytic transglycosylase</fullName>
    </alternativeName>
    <alternativeName>
        <fullName evidence="7">Peptidoglycan polymerization terminase</fullName>
    </alternativeName>
</protein>
<dbReference type="GO" id="GO:0005886">
    <property type="term" value="C:plasma membrane"/>
    <property type="evidence" value="ECO:0007669"/>
    <property type="project" value="UniProtKB-SubCell"/>
</dbReference>
<evidence type="ECO:0000313" key="8">
    <source>
        <dbReference type="EMBL" id="SKA81745.1"/>
    </source>
</evidence>
<dbReference type="GO" id="GO:0071555">
    <property type="term" value="P:cell wall organization"/>
    <property type="evidence" value="ECO:0007669"/>
    <property type="project" value="UniProtKB-KW"/>
</dbReference>